<reference evidence="3 4" key="1">
    <citation type="submission" date="2020-02" db="EMBL/GenBank/DDBJ databases">
        <title>Genome sequences of Thiorhodococcus mannitoliphagus and Thiorhodococcus minor, purple sulfur photosynthetic bacteria in the gammaproteobacterial family, Chromatiaceae.</title>
        <authorList>
            <person name="Aviles F.A."/>
            <person name="Meyer T.E."/>
            <person name="Kyndt J.A."/>
        </authorList>
    </citation>
    <scope>NUCLEOTIDE SEQUENCE [LARGE SCALE GENOMIC DNA]</scope>
    <source>
        <strain evidence="3 4">DSM 11518</strain>
    </source>
</reference>
<dbReference type="InterPro" id="IPR013154">
    <property type="entry name" value="ADH-like_N"/>
</dbReference>
<evidence type="ECO:0000313" key="3">
    <source>
        <dbReference type="EMBL" id="NEV64397.1"/>
    </source>
</evidence>
<dbReference type="SUPFAM" id="SSF51735">
    <property type="entry name" value="NAD(P)-binding Rossmann-fold domains"/>
    <property type="match status" value="1"/>
</dbReference>
<dbReference type="Proteomes" id="UP000483379">
    <property type="component" value="Unassembled WGS sequence"/>
</dbReference>
<accession>A0A6M0K713</accession>
<dbReference type="InterPro" id="IPR050129">
    <property type="entry name" value="Zn_alcohol_dh"/>
</dbReference>
<dbReference type="InterPro" id="IPR011032">
    <property type="entry name" value="GroES-like_sf"/>
</dbReference>
<evidence type="ECO:0000259" key="2">
    <source>
        <dbReference type="Pfam" id="PF08240"/>
    </source>
</evidence>
<keyword evidence="4" id="KW-1185">Reference proteome</keyword>
<evidence type="ECO:0000256" key="1">
    <source>
        <dbReference type="ARBA" id="ARBA00023002"/>
    </source>
</evidence>
<dbReference type="SUPFAM" id="SSF50129">
    <property type="entry name" value="GroES-like"/>
    <property type="match status" value="1"/>
</dbReference>
<dbReference type="Gene3D" id="3.90.180.10">
    <property type="entry name" value="Medium-chain alcohol dehydrogenases, catalytic domain"/>
    <property type="match status" value="1"/>
</dbReference>
<feature type="domain" description="Alcohol dehydrogenase-like N-terminal" evidence="2">
    <location>
        <begin position="29"/>
        <end position="164"/>
    </location>
</feature>
<comment type="caution">
    <text evidence="3">The sequence shown here is derived from an EMBL/GenBank/DDBJ whole genome shotgun (WGS) entry which is preliminary data.</text>
</comment>
<organism evidence="3 4">
    <name type="scientific">Thiorhodococcus minor</name>
    <dbReference type="NCBI Taxonomy" id="57489"/>
    <lineage>
        <taxon>Bacteria</taxon>
        <taxon>Pseudomonadati</taxon>
        <taxon>Pseudomonadota</taxon>
        <taxon>Gammaproteobacteria</taxon>
        <taxon>Chromatiales</taxon>
        <taxon>Chromatiaceae</taxon>
        <taxon>Thiorhodococcus</taxon>
    </lineage>
</organism>
<sequence>MNAPVTNTVLTVPEPRKVAFAKRPYPRVKPGSVLVKTEIAALCVDDRMYTDHVHEWFDHPLHCVGHEGVGTVVEAPESQVFRPGDKVLLSHGAYCGRCFACRNGLSQAHCASLSGGERAGTSTTVPEFFVDGLAPVERKNDSQSGWAAMAEYRLADEGICTLLPDDLDFRYAIAAECSIGMAYCAQEFMEVKAGDYLLLVGSGQRQFSLSHPIVGLFRGARVIAAAPDDFQAEKVRKIGEARGGTPDLHIVDMRDPNWTQQVLDLTDGVGPDKIADFTSDRETLNTEIDLVRHDGVLYIQENLRNKHRELRIDPYAGIAEKNLKIMGTIDSRRIDRPGIIRMLRNKEVQRMWDVVVTHEFPMWEAEQAFQISATQQCGKILLYPHGLPGQEGEQAYG</sequence>
<dbReference type="AlphaFoldDB" id="A0A6M0K713"/>
<dbReference type="PANTHER" id="PTHR43401:SF2">
    <property type="entry name" value="L-THREONINE 3-DEHYDROGENASE"/>
    <property type="match status" value="1"/>
</dbReference>
<dbReference type="GO" id="GO:0016491">
    <property type="term" value="F:oxidoreductase activity"/>
    <property type="evidence" value="ECO:0007669"/>
    <property type="project" value="UniProtKB-KW"/>
</dbReference>
<dbReference type="EMBL" id="JAAIJQ010000088">
    <property type="protein sequence ID" value="NEV64397.1"/>
    <property type="molecule type" value="Genomic_DNA"/>
</dbReference>
<dbReference type="Pfam" id="PF08240">
    <property type="entry name" value="ADH_N"/>
    <property type="match status" value="1"/>
</dbReference>
<protein>
    <submittedName>
        <fullName evidence="3">Alcohol dehydrogenase catalytic domain-containing protein</fullName>
    </submittedName>
</protein>
<dbReference type="PANTHER" id="PTHR43401">
    <property type="entry name" value="L-THREONINE 3-DEHYDROGENASE"/>
    <property type="match status" value="1"/>
</dbReference>
<dbReference type="RefSeq" id="WP_164455105.1">
    <property type="nucleotide sequence ID" value="NZ_JAAIJQ010000088.1"/>
</dbReference>
<name>A0A6M0K713_9GAMM</name>
<proteinExistence type="predicted"/>
<evidence type="ECO:0000313" key="4">
    <source>
        <dbReference type="Proteomes" id="UP000483379"/>
    </source>
</evidence>
<gene>
    <name evidence="3" type="ORF">G3446_21365</name>
</gene>
<dbReference type="InterPro" id="IPR036291">
    <property type="entry name" value="NAD(P)-bd_dom_sf"/>
</dbReference>
<keyword evidence="1" id="KW-0560">Oxidoreductase</keyword>